<evidence type="ECO:0000313" key="2">
    <source>
        <dbReference type="EMBL" id="GMI65426.1"/>
    </source>
</evidence>
<dbReference type="Proteomes" id="UP001165190">
    <property type="component" value="Unassembled WGS sequence"/>
</dbReference>
<organism evidence="2 3">
    <name type="scientific">Hibiscus trionum</name>
    <name type="common">Flower of an hour</name>
    <dbReference type="NCBI Taxonomy" id="183268"/>
    <lineage>
        <taxon>Eukaryota</taxon>
        <taxon>Viridiplantae</taxon>
        <taxon>Streptophyta</taxon>
        <taxon>Embryophyta</taxon>
        <taxon>Tracheophyta</taxon>
        <taxon>Spermatophyta</taxon>
        <taxon>Magnoliopsida</taxon>
        <taxon>eudicotyledons</taxon>
        <taxon>Gunneridae</taxon>
        <taxon>Pentapetalae</taxon>
        <taxon>rosids</taxon>
        <taxon>malvids</taxon>
        <taxon>Malvales</taxon>
        <taxon>Malvaceae</taxon>
        <taxon>Malvoideae</taxon>
        <taxon>Hibiscus</taxon>
    </lineage>
</organism>
<dbReference type="Pfam" id="PF13877">
    <property type="entry name" value="RPAP3_C"/>
    <property type="match status" value="1"/>
</dbReference>
<dbReference type="PANTHER" id="PTHR47329:SF1">
    <property type="entry name" value="OS05G0129900 PROTEIN"/>
    <property type="match status" value="1"/>
</dbReference>
<protein>
    <submittedName>
        <fullName evidence="2">Spaghetti, tetratricopeptide repeat 5</fullName>
    </submittedName>
</protein>
<reference evidence="2" key="1">
    <citation type="submission" date="2023-05" db="EMBL/GenBank/DDBJ databases">
        <title>Genome and transcriptome analyses reveal genes involved in the formation of fine ridges on petal epidermal cells in Hibiscus trionum.</title>
        <authorList>
            <person name="Koshimizu S."/>
            <person name="Masuda S."/>
            <person name="Ishii T."/>
            <person name="Shirasu K."/>
            <person name="Hoshino A."/>
            <person name="Arita M."/>
        </authorList>
    </citation>
    <scope>NUCLEOTIDE SEQUENCE</scope>
    <source>
        <strain evidence="2">Hamamatsu line</strain>
    </source>
</reference>
<keyword evidence="3" id="KW-1185">Reference proteome</keyword>
<proteinExistence type="predicted"/>
<gene>
    <name evidence="2" type="ORF">HRI_000211900</name>
</gene>
<name>A0A9W7GWN4_HIBTR</name>
<dbReference type="PANTHER" id="PTHR47329">
    <property type="entry name" value="OS05G0129900 PROTEIN"/>
    <property type="match status" value="1"/>
</dbReference>
<sequence length="83" mass="9532">MPVRQILDRLLVYSTGREEMDLAIKYLENLTKVPRFDVLILFLSPSDKADLLKVWDEVLCIEATPIECAEIVDNFLSVHGLKK</sequence>
<feature type="domain" description="RNA-polymerase II-associated protein 3-like C-terminal" evidence="1">
    <location>
        <begin position="6"/>
        <end position="48"/>
    </location>
</feature>
<dbReference type="AlphaFoldDB" id="A0A9W7GWN4"/>
<accession>A0A9W7GWN4</accession>
<evidence type="ECO:0000313" key="3">
    <source>
        <dbReference type="Proteomes" id="UP001165190"/>
    </source>
</evidence>
<dbReference type="InterPro" id="IPR025986">
    <property type="entry name" value="RPAP3-like_C"/>
</dbReference>
<dbReference type="EMBL" id="BSYR01000003">
    <property type="protein sequence ID" value="GMI65426.1"/>
    <property type="molecule type" value="Genomic_DNA"/>
</dbReference>
<dbReference type="OrthoDB" id="629492at2759"/>
<evidence type="ECO:0000259" key="1">
    <source>
        <dbReference type="Pfam" id="PF13877"/>
    </source>
</evidence>
<comment type="caution">
    <text evidence="2">The sequence shown here is derived from an EMBL/GenBank/DDBJ whole genome shotgun (WGS) entry which is preliminary data.</text>
</comment>